<feature type="region of interest" description="Disordered" evidence="1">
    <location>
        <begin position="89"/>
        <end position="110"/>
    </location>
</feature>
<name>A0ABU6TM94_9FABA</name>
<reference evidence="2 3" key="1">
    <citation type="journal article" date="2023" name="Plants (Basel)">
        <title>Bridging the Gap: Combining Genomics and Transcriptomics Approaches to Understand Stylosanthes scabra, an Orphan Legume from the Brazilian Caatinga.</title>
        <authorList>
            <person name="Ferreira-Neto J.R.C."/>
            <person name="da Silva M.D."/>
            <person name="Binneck E."/>
            <person name="de Melo N.F."/>
            <person name="da Silva R.H."/>
            <person name="de Melo A.L.T.M."/>
            <person name="Pandolfi V."/>
            <person name="Bustamante F.O."/>
            <person name="Brasileiro-Vidal A.C."/>
            <person name="Benko-Iseppon A.M."/>
        </authorList>
    </citation>
    <scope>NUCLEOTIDE SEQUENCE [LARGE SCALE GENOMIC DNA]</scope>
    <source>
        <tissue evidence="2">Leaves</tissue>
    </source>
</reference>
<evidence type="ECO:0000256" key="1">
    <source>
        <dbReference type="SAM" id="MobiDB-lite"/>
    </source>
</evidence>
<protein>
    <submittedName>
        <fullName evidence="2">Uncharacterized protein</fullName>
    </submittedName>
</protein>
<dbReference type="EMBL" id="JASCZI010091275">
    <property type="protein sequence ID" value="MED6149742.1"/>
    <property type="molecule type" value="Genomic_DNA"/>
</dbReference>
<accession>A0ABU6TM94</accession>
<evidence type="ECO:0000313" key="3">
    <source>
        <dbReference type="Proteomes" id="UP001341840"/>
    </source>
</evidence>
<proteinExistence type="predicted"/>
<feature type="compositionally biased region" description="Polar residues" evidence="1">
    <location>
        <begin position="34"/>
        <end position="55"/>
    </location>
</feature>
<organism evidence="2 3">
    <name type="scientific">Stylosanthes scabra</name>
    <dbReference type="NCBI Taxonomy" id="79078"/>
    <lineage>
        <taxon>Eukaryota</taxon>
        <taxon>Viridiplantae</taxon>
        <taxon>Streptophyta</taxon>
        <taxon>Embryophyta</taxon>
        <taxon>Tracheophyta</taxon>
        <taxon>Spermatophyta</taxon>
        <taxon>Magnoliopsida</taxon>
        <taxon>eudicotyledons</taxon>
        <taxon>Gunneridae</taxon>
        <taxon>Pentapetalae</taxon>
        <taxon>rosids</taxon>
        <taxon>fabids</taxon>
        <taxon>Fabales</taxon>
        <taxon>Fabaceae</taxon>
        <taxon>Papilionoideae</taxon>
        <taxon>50 kb inversion clade</taxon>
        <taxon>dalbergioids sensu lato</taxon>
        <taxon>Dalbergieae</taxon>
        <taxon>Pterocarpus clade</taxon>
        <taxon>Stylosanthes</taxon>
    </lineage>
</organism>
<sequence>MAWNGLSPSAKGKAKVYGPPTRASHRLAALRSQPVANRQPETPVTPTIGAPTSTLPPKKHPIPKKAGEGTSKVASRSFRWKLRKKKLLHLAVTRSQKRLKKSKKAPKKIQ</sequence>
<evidence type="ECO:0000313" key="2">
    <source>
        <dbReference type="EMBL" id="MED6149742.1"/>
    </source>
</evidence>
<dbReference type="Proteomes" id="UP001341840">
    <property type="component" value="Unassembled WGS sequence"/>
</dbReference>
<feature type="region of interest" description="Disordered" evidence="1">
    <location>
        <begin position="1"/>
        <end position="76"/>
    </location>
</feature>
<keyword evidence="3" id="KW-1185">Reference proteome</keyword>
<feature type="compositionally biased region" description="Basic residues" evidence="1">
    <location>
        <begin position="95"/>
        <end position="110"/>
    </location>
</feature>
<gene>
    <name evidence="2" type="ORF">PIB30_065538</name>
</gene>
<comment type="caution">
    <text evidence="2">The sequence shown here is derived from an EMBL/GenBank/DDBJ whole genome shotgun (WGS) entry which is preliminary data.</text>
</comment>